<dbReference type="Proteomes" id="UP000199515">
    <property type="component" value="Unassembled WGS sequence"/>
</dbReference>
<feature type="chain" id="PRO_5039237055" description="DUF4232 domain-containing protein" evidence="2">
    <location>
        <begin position="20"/>
        <end position="197"/>
    </location>
</feature>
<feature type="signal peptide" evidence="2">
    <location>
        <begin position="1"/>
        <end position="19"/>
    </location>
</feature>
<dbReference type="RefSeq" id="WP_245757601.1">
    <property type="nucleotide sequence ID" value="NZ_FNON01000008.1"/>
</dbReference>
<feature type="compositionally biased region" description="Low complexity" evidence="1">
    <location>
        <begin position="28"/>
        <end position="49"/>
    </location>
</feature>
<evidence type="ECO:0000256" key="1">
    <source>
        <dbReference type="SAM" id="MobiDB-lite"/>
    </source>
</evidence>
<evidence type="ECO:0000259" key="3">
    <source>
        <dbReference type="Pfam" id="PF14016"/>
    </source>
</evidence>
<feature type="region of interest" description="Disordered" evidence="1">
    <location>
        <begin position="25"/>
        <end position="50"/>
    </location>
</feature>
<evidence type="ECO:0000313" key="4">
    <source>
        <dbReference type="EMBL" id="SDY95789.1"/>
    </source>
</evidence>
<organism evidence="4 5">
    <name type="scientific">Amycolatopsis xylanica</name>
    <dbReference type="NCBI Taxonomy" id="589385"/>
    <lineage>
        <taxon>Bacteria</taxon>
        <taxon>Bacillati</taxon>
        <taxon>Actinomycetota</taxon>
        <taxon>Actinomycetes</taxon>
        <taxon>Pseudonocardiales</taxon>
        <taxon>Pseudonocardiaceae</taxon>
        <taxon>Amycolatopsis</taxon>
    </lineage>
</organism>
<feature type="domain" description="DUF4232" evidence="3">
    <location>
        <begin position="65"/>
        <end position="182"/>
    </location>
</feature>
<keyword evidence="2" id="KW-0732">Signal</keyword>
<dbReference type="PROSITE" id="PS51257">
    <property type="entry name" value="PROKAR_LIPOPROTEIN"/>
    <property type="match status" value="1"/>
</dbReference>
<protein>
    <recommendedName>
        <fullName evidence="3">DUF4232 domain-containing protein</fullName>
    </recommendedName>
</protein>
<dbReference type="EMBL" id="FNON01000008">
    <property type="protein sequence ID" value="SDY95789.1"/>
    <property type="molecule type" value="Genomic_DNA"/>
</dbReference>
<evidence type="ECO:0000256" key="2">
    <source>
        <dbReference type="SAM" id="SignalP"/>
    </source>
</evidence>
<dbReference type="AlphaFoldDB" id="A0A1H3P5Y6"/>
<keyword evidence="5" id="KW-1185">Reference proteome</keyword>
<evidence type="ECO:0000313" key="5">
    <source>
        <dbReference type="Proteomes" id="UP000199515"/>
    </source>
</evidence>
<accession>A0A1H3P5Y6</accession>
<dbReference type="InterPro" id="IPR025326">
    <property type="entry name" value="DUF4232"/>
</dbReference>
<sequence length="197" mass="19706">MRKSIMVLTAAAFLPLTLAACGSGGGTTTAAAPSPSSSTETPVAPAAAKKPVEAEKTCTIKADLNTQPDGGKALLALTNTGTGPCTLQGWPTVGFLAANDSAIKVPVKKVDQPGAGPKIVLEPGRSAFAGVKWTTCDKGEDTCFVATTVKVTAPGTTKPVVADFIGAEGGGQKVTQLPVSSVEVGTLQPSTQGVVAW</sequence>
<dbReference type="Pfam" id="PF14016">
    <property type="entry name" value="DUF4232"/>
    <property type="match status" value="1"/>
</dbReference>
<gene>
    <name evidence="4" type="ORF">SAMN05421504_1086</name>
</gene>
<reference evidence="4 5" key="1">
    <citation type="submission" date="2016-10" db="EMBL/GenBank/DDBJ databases">
        <authorList>
            <person name="de Groot N.N."/>
        </authorList>
    </citation>
    <scope>NUCLEOTIDE SEQUENCE [LARGE SCALE GENOMIC DNA]</scope>
    <source>
        <strain evidence="4 5">CPCC 202699</strain>
    </source>
</reference>
<proteinExistence type="predicted"/>
<name>A0A1H3P5Y6_9PSEU</name>